<comment type="caution">
    <text evidence="1">The sequence shown here is derived from an EMBL/GenBank/DDBJ whole genome shotgun (WGS) entry which is preliminary data.</text>
</comment>
<dbReference type="Proteomes" id="UP001159405">
    <property type="component" value="Unassembled WGS sequence"/>
</dbReference>
<gene>
    <name evidence="1" type="ORF">PLOB_00019304</name>
</gene>
<protein>
    <submittedName>
        <fullName evidence="1">Uncharacterized protein</fullName>
    </submittedName>
</protein>
<dbReference type="EMBL" id="CALNXK010000225">
    <property type="protein sequence ID" value="CAH3177428.1"/>
    <property type="molecule type" value="Genomic_DNA"/>
</dbReference>
<evidence type="ECO:0000313" key="1">
    <source>
        <dbReference type="EMBL" id="CAH3177428.1"/>
    </source>
</evidence>
<name>A0ABN8RES9_9CNID</name>
<reference evidence="1 2" key="1">
    <citation type="submission" date="2022-05" db="EMBL/GenBank/DDBJ databases">
        <authorList>
            <consortium name="Genoscope - CEA"/>
            <person name="William W."/>
        </authorList>
    </citation>
    <scope>NUCLEOTIDE SEQUENCE [LARGE SCALE GENOMIC DNA]</scope>
</reference>
<feature type="non-terminal residue" evidence="1">
    <location>
        <position position="168"/>
    </location>
</feature>
<evidence type="ECO:0000313" key="2">
    <source>
        <dbReference type="Proteomes" id="UP001159405"/>
    </source>
</evidence>
<organism evidence="1 2">
    <name type="scientific">Porites lobata</name>
    <dbReference type="NCBI Taxonomy" id="104759"/>
    <lineage>
        <taxon>Eukaryota</taxon>
        <taxon>Metazoa</taxon>
        <taxon>Cnidaria</taxon>
        <taxon>Anthozoa</taxon>
        <taxon>Hexacorallia</taxon>
        <taxon>Scleractinia</taxon>
        <taxon>Fungiina</taxon>
        <taxon>Poritidae</taxon>
        <taxon>Porites</taxon>
    </lineage>
</organism>
<keyword evidence="2" id="KW-1185">Reference proteome</keyword>
<proteinExistence type="predicted"/>
<accession>A0ABN8RES9</accession>
<sequence>MCNRKHHSSICDKLSNQLMLAKGGGQVVYLVVVSQFLLTGTLKQLLEALRNDYSKQVEEIMRSLYADDIITGEDMLDQGEGYTRANNILMTKYAKPRAVANAHIQCIMGLSVITETNPTRINEFYGKLVTNIQTLESMGKKKGIRGYVRPTLDKLPGIKSDLVRLDDN</sequence>